<dbReference type="Gene3D" id="3.90.226.10">
    <property type="entry name" value="2-enoyl-CoA Hydratase, Chain A, domain 1"/>
    <property type="match status" value="1"/>
</dbReference>
<dbReference type="InterPro" id="IPR029045">
    <property type="entry name" value="ClpP/crotonase-like_dom_sf"/>
</dbReference>
<comment type="caution">
    <text evidence="5">The sequence shown here is derived from an EMBL/GenBank/DDBJ whole genome shotgun (WGS) entry which is preliminary data.</text>
</comment>
<dbReference type="InterPro" id="IPR045004">
    <property type="entry name" value="ECH_dom"/>
</dbReference>
<feature type="domain" description="Enoyl-CoA hydratase/isomerase" evidence="4">
    <location>
        <begin position="13"/>
        <end position="340"/>
    </location>
</feature>
<dbReference type="NCBIfam" id="NF004127">
    <property type="entry name" value="PRK05617.1"/>
    <property type="match status" value="1"/>
</dbReference>
<name>A0ABW4L2S9_9MICO</name>
<evidence type="ECO:0000259" key="4">
    <source>
        <dbReference type="Pfam" id="PF16113"/>
    </source>
</evidence>
<dbReference type="RefSeq" id="WP_388004947.1">
    <property type="nucleotide sequence ID" value="NZ_JBHUEE010000003.1"/>
</dbReference>
<dbReference type="Pfam" id="PF16113">
    <property type="entry name" value="ECH_2"/>
    <property type="match status" value="1"/>
</dbReference>
<sequence length="344" mass="35825">MTETVRSWVAGRVGRVELDRQQALNALDLTMIRALRRALDAWREDPAVEAVVVTGAGRAFCAGGDVRGVRGVREQVLAGEAAEAEQFFVEEYALNAAIACYPKPYVAILDGVAMGGGLGVSVHGSVRVATERAVLAMPETAIGFAPDVGTSHVLPRLPGALGFAMALAGVRLDAPDALESGLATHYTDSADVPDLLDRLEQHGLSALETVTGRPAGAGSLAPVGDVIAHAFSAPSVETVFARLDHDADDGGPAGEWAAATAASLRTMSPTSLVTAHELLGAGATSSLAACLERERRAAHWLIGRHDFAEGVRAVLVDKDRTPAWSPATLSEVDTAEIRDVLTTG</sequence>
<organism evidence="5 6">
    <name type="scientific">Georgenia deserti</name>
    <dbReference type="NCBI Taxonomy" id="2093781"/>
    <lineage>
        <taxon>Bacteria</taxon>
        <taxon>Bacillati</taxon>
        <taxon>Actinomycetota</taxon>
        <taxon>Actinomycetes</taxon>
        <taxon>Micrococcales</taxon>
        <taxon>Bogoriellaceae</taxon>
        <taxon>Georgenia</taxon>
    </lineage>
</organism>
<comment type="catalytic activity">
    <reaction evidence="1">
        <text>3-hydroxy-2-methylpropanoyl-CoA + H2O = 3-hydroxy-2-methylpropanoate + CoA + H(+)</text>
        <dbReference type="Rhea" id="RHEA:20888"/>
        <dbReference type="ChEBI" id="CHEBI:11805"/>
        <dbReference type="ChEBI" id="CHEBI:15377"/>
        <dbReference type="ChEBI" id="CHEBI:15378"/>
        <dbReference type="ChEBI" id="CHEBI:57287"/>
        <dbReference type="ChEBI" id="CHEBI:57340"/>
        <dbReference type="EC" id="3.1.2.4"/>
    </reaction>
</comment>
<dbReference type="GO" id="GO:0016787">
    <property type="term" value="F:hydrolase activity"/>
    <property type="evidence" value="ECO:0007669"/>
    <property type="project" value="UniProtKB-KW"/>
</dbReference>
<accession>A0ABW4L2S9</accession>
<keyword evidence="6" id="KW-1185">Reference proteome</keyword>
<evidence type="ECO:0000256" key="2">
    <source>
        <dbReference type="ARBA" id="ARBA00011915"/>
    </source>
</evidence>
<dbReference type="CDD" id="cd06558">
    <property type="entry name" value="crotonase-like"/>
    <property type="match status" value="1"/>
</dbReference>
<evidence type="ECO:0000256" key="1">
    <source>
        <dbReference type="ARBA" id="ARBA00001709"/>
    </source>
</evidence>
<dbReference type="Proteomes" id="UP001597277">
    <property type="component" value="Unassembled WGS sequence"/>
</dbReference>
<evidence type="ECO:0000313" key="6">
    <source>
        <dbReference type="Proteomes" id="UP001597277"/>
    </source>
</evidence>
<dbReference type="InterPro" id="IPR032259">
    <property type="entry name" value="HIBYL-CoA-H"/>
</dbReference>
<dbReference type="PANTHER" id="PTHR43176:SF3">
    <property type="entry name" value="3-HYDROXYISOBUTYRYL-COA HYDROLASE, MITOCHONDRIAL"/>
    <property type="match status" value="1"/>
</dbReference>
<evidence type="ECO:0000313" key="5">
    <source>
        <dbReference type="EMBL" id="MFD1717846.1"/>
    </source>
</evidence>
<reference evidence="6" key="1">
    <citation type="journal article" date="2019" name="Int. J. Syst. Evol. Microbiol.">
        <title>The Global Catalogue of Microorganisms (GCM) 10K type strain sequencing project: providing services to taxonomists for standard genome sequencing and annotation.</title>
        <authorList>
            <consortium name="The Broad Institute Genomics Platform"/>
            <consortium name="The Broad Institute Genome Sequencing Center for Infectious Disease"/>
            <person name="Wu L."/>
            <person name="Ma J."/>
        </authorList>
    </citation>
    <scope>NUCLEOTIDE SEQUENCE [LARGE SCALE GENOMIC DNA]</scope>
    <source>
        <strain evidence="6">JCM 17130</strain>
    </source>
</reference>
<keyword evidence="3 5" id="KW-0378">Hydrolase</keyword>
<dbReference type="SUPFAM" id="SSF52096">
    <property type="entry name" value="ClpP/crotonase"/>
    <property type="match status" value="1"/>
</dbReference>
<dbReference type="PANTHER" id="PTHR43176">
    <property type="entry name" value="3-HYDROXYISOBUTYRYL-COA HYDROLASE-RELATED"/>
    <property type="match status" value="1"/>
</dbReference>
<dbReference type="EMBL" id="JBHUEE010000003">
    <property type="protein sequence ID" value="MFD1717846.1"/>
    <property type="molecule type" value="Genomic_DNA"/>
</dbReference>
<gene>
    <name evidence="5" type="ORF">ACFSE6_08370</name>
</gene>
<evidence type="ECO:0000256" key="3">
    <source>
        <dbReference type="ARBA" id="ARBA00022801"/>
    </source>
</evidence>
<proteinExistence type="predicted"/>
<protein>
    <recommendedName>
        <fullName evidence="2">3-hydroxyisobutyryl-CoA hydrolase</fullName>
        <ecNumber evidence="2">3.1.2.4</ecNumber>
    </recommendedName>
</protein>
<dbReference type="EC" id="3.1.2.4" evidence="2"/>